<organism evidence="2 3">
    <name type="scientific">Pseudothioclava arenosa</name>
    <dbReference type="NCBI Taxonomy" id="1795308"/>
    <lineage>
        <taxon>Bacteria</taxon>
        <taxon>Pseudomonadati</taxon>
        <taxon>Pseudomonadota</taxon>
        <taxon>Alphaproteobacteria</taxon>
        <taxon>Rhodobacterales</taxon>
        <taxon>Paracoccaceae</taxon>
        <taxon>Pseudothioclava</taxon>
    </lineage>
</organism>
<dbReference type="AlphaFoldDB" id="A0A2A4CTN1"/>
<dbReference type="Proteomes" id="UP000243507">
    <property type="component" value="Unassembled WGS sequence"/>
</dbReference>
<evidence type="ECO:0000256" key="1">
    <source>
        <dbReference type="SAM" id="MobiDB-lite"/>
    </source>
</evidence>
<evidence type="ECO:0000313" key="2">
    <source>
        <dbReference type="EMBL" id="PCD77496.1"/>
    </source>
</evidence>
<reference evidence="2 3" key="1">
    <citation type="submission" date="2017-09" db="EMBL/GenBank/DDBJ databases">
        <title>A multilocus sequence analysis scheme for characterization of bacteria in the genus Thioclava.</title>
        <authorList>
            <person name="Liu Y."/>
            <person name="Shao Z."/>
        </authorList>
    </citation>
    <scope>NUCLEOTIDE SEQUENCE [LARGE SCALE GENOMIC DNA]</scope>
    <source>
        <strain evidence="2 3">CAU 1312</strain>
    </source>
</reference>
<name>A0A2A4CTN1_9RHOB</name>
<gene>
    <name evidence="2" type="ORF">CLN94_03030</name>
</gene>
<comment type="caution">
    <text evidence="2">The sequence shown here is derived from an EMBL/GenBank/DDBJ whole genome shotgun (WGS) entry which is preliminary data.</text>
</comment>
<sequence length="75" mass="7620">MPEPVYTGKYGDVVVGTCRAPGQAITAQYPSSLPLCDESCAPGTSYAGTNAAGAPICVPTSTDGREPDRGQTTGR</sequence>
<protein>
    <submittedName>
        <fullName evidence="2">Uncharacterized protein</fullName>
    </submittedName>
</protein>
<feature type="region of interest" description="Disordered" evidence="1">
    <location>
        <begin position="52"/>
        <end position="75"/>
    </location>
</feature>
<accession>A0A2A4CTN1</accession>
<evidence type="ECO:0000313" key="3">
    <source>
        <dbReference type="Proteomes" id="UP000243507"/>
    </source>
</evidence>
<keyword evidence="3" id="KW-1185">Reference proteome</keyword>
<dbReference type="EMBL" id="NTJD01000002">
    <property type="protein sequence ID" value="PCD77496.1"/>
    <property type="molecule type" value="Genomic_DNA"/>
</dbReference>
<dbReference type="RefSeq" id="WP_096431002.1">
    <property type="nucleotide sequence ID" value="NZ_NTJD01000002.1"/>
</dbReference>
<proteinExistence type="predicted"/>